<keyword evidence="1" id="KW-0862">Zinc</keyword>
<dbReference type="Gene3D" id="3.30.160.60">
    <property type="entry name" value="Classic Zinc Finger"/>
    <property type="match status" value="1"/>
</dbReference>
<comment type="caution">
    <text evidence="4">The sequence shown here is derived from an EMBL/GenBank/DDBJ whole genome shotgun (WGS) entry which is preliminary data.</text>
</comment>
<gene>
    <name evidence="4" type="ORF">CTA1_5193</name>
</gene>
<dbReference type="AlphaFoldDB" id="A0A4U6XRK6"/>
<feature type="region of interest" description="Disordered" evidence="2">
    <location>
        <begin position="1"/>
        <end position="23"/>
    </location>
</feature>
<feature type="compositionally biased region" description="Basic residues" evidence="2">
    <location>
        <begin position="187"/>
        <end position="198"/>
    </location>
</feature>
<dbReference type="GO" id="GO:0008270">
    <property type="term" value="F:zinc ion binding"/>
    <property type="evidence" value="ECO:0007669"/>
    <property type="project" value="UniProtKB-KW"/>
</dbReference>
<accession>A0A4U6XRK6</accession>
<feature type="compositionally biased region" description="Acidic residues" evidence="2">
    <location>
        <begin position="93"/>
        <end position="104"/>
    </location>
</feature>
<organism evidence="4 5">
    <name type="scientific">Colletotrichum tanaceti</name>
    <dbReference type="NCBI Taxonomy" id="1306861"/>
    <lineage>
        <taxon>Eukaryota</taxon>
        <taxon>Fungi</taxon>
        <taxon>Dikarya</taxon>
        <taxon>Ascomycota</taxon>
        <taxon>Pezizomycotina</taxon>
        <taxon>Sordariomycetes</taxon>
        <taxon>Hypocreomycetidae</taxon>
        <taxon>Glomerellales</taxon>
        <taxon>Glomerellaceae</taxon>
        <taxon>Colletotrichum</taxon>
        <taxon>Colletotrichum destructivum species complex</taxon>
    </lineage>
</organism>
<evidence type="ECO:0000256" key="2">
    <source>
        <dbReference type="SAM" id="MobiDB-lite"/>
    </source>
</evidence>
<dbReference type="InterPro" id="IPR013087">
    <property type="entry name" value="Znf_C2H2_type"/>
</dbReference>
<dbReference type="Proteomes" id="UP000310108">
    <property type="component" value="Unassembled WGS sequence"/>
</dbReference>
<dbReference type="EMBL" id="PJEX01000026">
    <property type="protein sequence ID" value="TKW58349.1"/>
    <property type="molecule type" value="Genomic_DNA"/>
</dbReference>
<evidence type="ECO:0000313" key="4">
    <source>
        <dbReference type="EMBL" id="TKW58349.1"/>
    </source>
</evidence>
<dbReference type="STRING" id="1306861.A0A4U6XRK6"/>
<keyword evidence="1" id="KW-0863">Zinc-finger</keyword>
<feature type="compositionally biased region" description="Low complexity" evidence="2">
    <location>
        <begin position="1"/>
        <end position="11"/>
    </location>
</feature>
<reference evidence="4 5" key="1">
    <citation type="journal article" date="2019" name="PLoS ONE">
        <title>Comparative genome analysis indicates high evolutionary potential of pathogenicity genes in Colletotrichum tanaceti.</title>
        <authorList>
            <person name="Lelwala R.V."/>
            <person name="Korhonen P.K."/>
            <person name="Young N.D."/>
            <person name="Scott J.B."/>
            <person name="Ades P.A."/>
            <person name="Gasser R.B."/>
            <person name="Taylor P.W.J."/>
        </authorList>
    </citation>
    <scope>NUCLEOTIDE SEQUENCE [LARGE SCALE GENOMIC DNA]</scope>
    <source>
        <strain evidence="4">BRIP57314</strain>
    </source>
</reference>
<keyword evidence="1" id="KW-0479">Metal-binding</keyword>
<sequence length="211" mass="22060">MSSAGSRSGASPGPPPPDSRTLEQRIRDDLVLLFNAASVPWIQFEIATLGALAELNSEVAQAWGAQMRQNEDDAMDVDDADDGNGGGGSNNNNDDDDDDDDDDLGSIHVNTNTSNNDGDYNDNDDGNNGNDDSNSDGNVNVNVSGPGLGPGPGPSSFGGSGGGGGNNGHDGRPRYYCSFPGCGKSYQAKRTRTRHIKDKHPNQPIPPFNDP</sequence>
<evidence type="ECO:0000259" key="3">
    <source>
        <dbReference type="PROSITE" id="PS50157"/>
    </source>
</evidence>
<keyword evidence="5" id="KW-1185">Reference proteome</keyword>
<feature type="compositionally biased region" description="Low complexity" evidence="2">
    <location>
        <begin position="126"/>
        <end position="145"/>
    </location>
</feature>
<feature type="compositionally biased region" description="Gly residues" evidence="2">
    <location>
        <begin position="146"/>
        <end position="168"/>
    </location>
</feature>
<proteinExistence type="predicted"/>
<dbReference type="OrthoDB" id="4851677at2759"/>
<dbReference type="PROSITE" id="PS50157">
    <property type="entry name" value="ZINC_FINGER_C2H2_2"/>
    <property type="match status" value="1"/>
</dbReference>
<feature type="domain" description="C2H2-type" evidence="3">
    <location>
        <begin position="175"/>
        <end position="205"/>
    </location>
</feature>
<evidence type="ECO:0000313" key="5">
    <source>
        <dbReference type="Proteomes" id="UP000310108"/>
    </source>
</evidence>
<feature type="region of interest" description="Disordered" evidence="2">
    <location>
        <begin position="75"/>
        <end position="211"/>
    </location>
</feature>
<name>A0A4U6XRK6_9PEZI</name>
<dbReference type="PROSITE" id="PS00028">
    <property type="entry name" value="ZINC_FINGER_C2H2_1"/>
    <property type="match status" value="1"/>
</dbReference>
<protein>
    <recommendedName>
        <fullName evidence="3">C2H2-type domain-containing protein</fullName>
    </recommendedName>
</protein>
<evidence type="ECO:0000256" key="1">
    <source>
        <dbReference type="PROSITE-ProRule" id="PRU00042"/>
    </source>
</evidence>